<dbReference type="EMBL" id="BLXT01005070">
    <property type="protein sequence ID" value="GFO19622.1"/>
    <property type="molecule type" value="Genomic_DNA"/>
</dbReference>
<gene>
    <name evidence="2" type="ORF">PoB_004612700</name>
</gene>
<evidence type="ECO:0000313" key="2">
    <source>
        <dbReference type="EMBL" id="GFO19622.1"/>
    </source>
</evidence>
<sequence length="101" mass="11853">MFVPISTHKDKTSQEEVEFTLMTQASRKLIMLVSFCMMSFGDWLLWKQTERLNSFLQLSRGLDHGQYFHSWYETNSQEIRTFIGLTLLMGLIKNPDDENIG</sequence>
<name>A0AAV4BL21_9GAST</name>
<organism evidence="2 3">
    <name type="scientific">Plakobranchus ocellatus</name>
    <dbReference type="NCBI Taxonomy" id="259542"/>
    <lineage>
        <taxon>Eukaryota</taxon>
        <taxon>Metazoa</taxon>
        <taxon>Spiralia</taxon>
        <taxon>Lophotrochozoa</taxon>
        <taxon>Mollusca</taxon>
        <taxon>Gastropoda</taxon>
        <taxon>Heterobranchia</taxon>
        <taxon>Euthyneura</taxon>
        <taxon>Panpulmonata</taxon>
        <taxon>Sacoglossa</taxon>
        <taxon>Placobranchoidea</taxon>
        <taxon>Plakobranchidae</taxon>
        <taxon>Plakobranchus</taxon>
    </lineage>
</organism>
<dbReference type="AlphaFoldDB" id="A0AAV4BL21"/>
<proteinExistence type="predicted"/>
<keyword evidence="1" id="KW-0472">Membrane</keyword>
<evidence type="ECO:0000313" key="3">
    <source>
        <dbReference type="Proteomes" id="UP000735302"/>
    </source>
</evidence>
<dbReference type="Proteomes" id="UP000735302">
    <property type="component" value="Unassembled WGS sequence"/>
</dbReference>
<evidence type="ECO:0000256" key="1">
    <source>
        <dbReference type="SAM" id="Phobius"/>
    </source>
</evidence>
<reference evidence="2 3" key="1">
    <citation type="journal article" date="2021" name="Elife">
        <title>Chloroplast acquisition without the gene transfer in kleptoplastic sea slugs, Plakobranchus ocellatus.</title>
        <authorList>
            <person name="Maeda T."/>
            <person name="Takahashi S."/>
            <person name="Yoshida T."/>
            <person name="Shimamura S."/>
            <person name="Takaki Y."/>
            <person name="Nagai Y."/>
            <person name="Toyoda A."/>
            <person name="Suzuki Y."/>
            <person name="Arimoto A."/>
            <person name="Ishii H."/>
            <person name="Satoh N."/>
            <person name="Nishiyama T."/>
            <person name="Hasebe M."/>
            <person name="Maruyama T."/>
            <person name="Minagawa J."/>
            <person name="Obokata J."/>
            <person name="Shigenobu S."/>
        </authorList>
    </citation>
    <scope>NUCLEOTIDE SEQUENCE [LARGE SCALE GENOMIC DNA]</scope>
</reference>
<keyword evidence="3" id="KW-1185">Reference proteome</keyword>
<feature type="transmembrane region" description="Helical" evidence="1">
    <location>
        <begin position="29"/>
        <end position="46"/>
    </location>
</feature>
<accession>A0AAV4BL21</accession>
<protein>
    <submittedName>
        <fullName evidence="2">Uncharacterized protein</fullName>
    </submittedName>
</protein>
<keyword evidence="1" id="KW-0812">Transmembrane</keyword>
<keyword evidence="1" id="KW-1133">Transmembrane helix</keyword>
<comment type="caution">
    <text evidence="2">The sequence shown here is derived from an EMBL/GenBank/DDBJ whole genome shotgun (WGS) entry which is preliminary data.</text>
</comment>